<gene>
    <name evidence="1" type="ORF">JOE57_000913</name>
</gene>
<comment type="caution">
    <text evidence="1">The sequence shown here is derived from an EMBL/GenBank/DDBJ whole genome shotgun (WGS) entry which is preliminary data.</text>
</comment>
<dbReference type="EMBL" id="JAFBCF010000001">
    <property type="protein sequence ID" value="MBM7797992.1"/>
    <property type="molecule type" value="Genomic_DNA"/>
</dbReference>
<evidence type="ECO:0000313" key="2">
    <source>
        <dbReference type="Proteomes" id="UP000704762"/>
    </source>
</evidence>
<sequence>MSITPMMYEDGSIDPDTFEVLKMLKVAFRDSDSGLQAP</sequence>
<protein>
    <submittedName>
        <fullName evidence="1">Uncharacterized protein</fullName>
    </submittedName>
</protein>
<evidence type="ECO:0000313" key="1">
    <source>
        <dbReference type="EMBL" id="MBM7797992.1"/>
    </source>
</evidence>
<reference evidence="1 2" key="1">
    <citation type="submission" date="2021-01" db="EMBL/GenBank/DDBJ databases">
        <title>Sequencing the genomes of 1000 actinobacteria strains.</title>
        <authorList>
            <person name="Klenk H.-P."/>
        </authorList>
    </citation>
    <scope>NUCLEOTIDE SEQUENCE [LARGE SCALE GENOMIC DNA]</scope>
    <source>
        <strain evidence="1 2">DSM 18662</strain>
    </source>
</reference>
<keyword evidence="2" id="KW-1185">Reference proteome</keyword>
<accession>A0ABS2RHI0</accession>
<dbReference type="Proteomes" id="UP000704762">
    <property type="component" value="Unassembled WGS sequence"/>
</dbReference>
<organism evidence="1 2">
    <name type="scientific">Microlunatus panaciterrae</name>
    <dbReference type="NCBI Taxonomy" id="400768"/>
    <lineage>
        <taxon>Bacteria</taxon>
        <taxon>Bacillati</taxon>
        <taxon>Actinomycetota</taxon>
        <taxon>Actinomycetes</taxon>
        <taxon>Propionibacteriales</taxon>
        <taxon>Propionibacteriaceae</taxon>
        <taxon>Microlunatus</taxon>
    </lineage>
</organism>
<name>A0ABS2RHI0_9ACTN</name>
<proteinExistence type="predicted"/>